<feature type="compositionally biased region" description="Basic residues" evidence="6">
    <location>
        <begin position="105"/>
        <end position="122"/>
    </location>
</feature>
<gene>
    <name evidence="7" type="ORF">L596_028966</name>
</gene>
<dbReference type="InterPro" id="IPR012678">
    <property type="entry name" value="Ribosomal_uL23/eL15/eS24_sf"/>
</dbReference>
<dbReference type="Proteomes" id="UP000298663">
    <property type="component" value="Unassembled WGS sequence"/>
</dbReference>
<keyword evidence="2 4" id="KW-0689">Ribosomal protein</keyword>
<organism evidence="7 8">
    <name type="scientific">Steinernema carpocapsae</name>
    <name type="common">Entomopathogenic nematode</name>
    <dbReference type="NCBI Taxonomy" id="34508"/>
    <lineage>
        <taxon>Eukaryota</taxon>
        <taxon>Metazoa</taxon>
        <taxon>Ecdysozoa</taxon>
        <taxon>Nematoda</taxon>
        <taxon>Chromadorea</taxon>
        <taxon>Rhabditida</taxon>
        <taxon>Tylenchina</taxon>
        <taxon>Panagrolaimomorpha</taxon>
        <taxon>Strongyloidoidea</taxon>
        <taxon>Steinernematidae</taxon>
        <taxon>Steinernema</taxon>
    </lineage>
</organism>
<dbReference type="Pfam" id="PF01282">
    <property type="entry name" value="Ribosomal_S24e"/>
    <property type="match status" value="1"/>
</dbReference>
<evidence type="ECO:0000313" key="7">
    <source>
        <dbReference type="EMBL" id="TKR59267.1"/>
    </source>
</evidence>
<dbReference type="GO" id="GO:0003735">
    <property type="term" value="F:structural constituent of ribosome"/>
    <property type="evidence" value="ECO:0007669"/>
    <property type="project" value="InterPro"/>
</dbReference>
<dbReference type="InterPro" id="IPR001976">
    <property type="entry name" value="Ribosomal_eS24"/>
</dbReference>
<evidence type="ECO:0000256" key="6">
    <source>
        <dbReference type="SAM" id="MobiDB-lite"/>
    </source>
</evidence>
<reference evidence="7 8" key="1">
    <citation type="journal article" date="2015" name="Genome Biol.">
        <title>Comparative genomics of Steinernema reveals deeply conserved gene regulatory networks.</title>
        <authorList>
            <person name="Dillman A.R."/>
            <person name="Macchietto M."/>
            <person name="Porter C.F."/>
            <person name="Rogers A."/>
            <person name="Williams B."/>
            <person name="Antoshechkin I."/>
            <person name="Lee M.M."/>
            <person name="Goodwin Z."/>
            <person name="Lu X."/>
            <person name="Lewis E.E."/>
            <person name="Goodrich-Blair H."/>
            <person name="Stock S.P."/>
            <person name="Adams B.J."/>
            <person name="Sternberg P.W."/>
            <person name="Mortazavi A."/>
        </authorList>
    </citation>
    <scope>NUCLEOTIDE SEQUENCE [LARGE SCALE GENOMIC DNA]</scope>
    <source>
        <strain evidence="7 8">ALL</strain>
    </source>
</reference>
<keyword evidence="8" id="KW-1185">Reference proteome</keyword>
<dbReference type="PANTHER" id="PTHR10496">
    <property type="entry name" value="40S RIBOSOMAL PROTEIN S24"/>
    <property type="match status" value="1"/>
</dbReference>
<protein>
    <recommendedName>
        <fullName evidence="5">40S ribosomal protein S24</fullName>
    </recommendedName>
</protein>
<feature type="region of interest" description="Disordered" evidence="6">
    <location>
        <begin position="97"/>
        <end position="131"/>
    </location>
</feature>
<evidence type="ECO:0000256" key="3">
    <source>
        <dbReference type="ARBA" id="ARBA00023274"/>
    </source>
</evidence>
<dbReference type="GO" id="GO:0006412">
    <property type="term" value="P:translation"/>
    <property type="evidence" value="ECO:0007669"/>
    <property type="project" value="InterPro"/>
</dbReference>
<dbReference type="SUPFAM" id="SSF54189">
    <property type="entry name" value="Ribosomal proteins S24e, L23 and L15e"/>
    <property type="match status" value="1"/>
</dbReference>
<dbReference type="EMBL" id="AZBU02000012">
    <property type="protein sequence ID" value="TKR59267.1"/>
    <property type="molecule type" value="Genomic_DNA"/>
</dbReference>
<dbReference type="Gene3D" id="3.30.70.3370">
    <property type="match status" value="1"/>
</dbReference>
<dbReference type="OrthoDB" id="5571754at2759"/>
<dbReference type="GO" id="GO:1990904">
    <property type="term" value="C:ribonucleoprotein complex"/>
    <property type="evidence" value="ECO:0007669"/>
    <property type="project" value="UniProtKB-KW"/>
</dbReference>
<dbReference type="GO" id="GO:0005840">
    <property type="term" value="C:ribosome"/>
    <property type="evidence" value="ECO:0007669"/>
    <property type="project" value="UniProtKB-KW"/>
</dbReference>
<dbReference type="HAMAP" id="MF_00545">
    <property type="entry name" value="Ribosomal_eS24"/>
    <property type="match status" value="1"/>
</dbReference>
<dbReference type="InterPro" id="IPR053709">
    <property type="entry name" value="eRP_eS24_sf"/>
</dbReference>
<comment type="similarity">
    <text evidence="1 4">Belongs to the eukaryotic ribosomal protein eS24 family.</text>
</comment>
<comment type="caution">
    <text evidence="7">The sequence shown here is derived from an EMBL/GenBank/DDBJ whole genome shotgun (WGS) entry which is preliminary data.</text>
</comment>
<evidence type="ECO:0000256" key="2">
    <source>
        <dbReference type="ARBA" id="ARBA00022980"/>
    </source>
</evidence>
<proteinExistence type="inferred from homology"/>
<dbReference type="STRING" id="34508.A0A4U5LT81"/>
<dbReference type="FunFam" id="3.30.70.3370:FF:000001">
    <property type="entry name" value="40S ribosomal protein S24"/>
    <property type="match status" value="1"/>
</dbReference>
<dbReference type="AlphaFoldDB" id="A0A4U5LT81"/>
<evidence type="ECO:0000256" key="5">
    <source>
        <dbReference type="RuleBase" id="RU004383"/>
    </source>
</evidence>
<sequence length="131" mass="14800">MSEGVVTIRTRKVLNNRLLARKQMVVDIAHPGRASVPKSDLRERLAKMYKTTSDVVVPFGFRCQFGGGKSSGFALIYETLDSAKKFEPKYRLNRLNGVKVDKSGRKQRKERKNRQKKFRGTKKASVGGGKK</sequence>
<evidence type="ECO:0000256" key="4">
    <source>
        <dbReference type="RuleBase" id="RU004381"/>
    </source>
</evidence>
<evidence type="ECO:0000256" key="1">
    <source>
        <dbReference type="ARBA" id="ARBA00009680"/>
    </source>
</evidence>
<dbReference type="InterPro" id="IPR018098">
    <property type="entry name" value="Ribosomal_eS24_CS"/>
</dbReference>
<reference evidence="7 8" key="2">
    <citation type="journal article" date="2019" name="G3 (Bethesda)">
        <title>Hybrid Assembly of the Genome of the Entomopathogenic Nematode Steinernema carpocapsae Identifies the X-Chromosome.</title>
        <authorList>
            <person name="Serra L."/>
            <person name="Macchietto M."/>
            <person name="Macias-Munoz A."/>
            <person name="McGill C.J."/>
            <person name="Rodriguez I.M."/>
            <person name="Rodriguez B."/>
            <person name="Murad R."/>
            <person name="Mortazavi A."/>
        </authorList>
    </citation>
    <scope>NUCLEOTIDE SEQUENCE [LARGE SCALE GENOMIC DNA]</scope>
    <source>
        <strain evidence="7 8">ALL</strain>
    </source>
</reference>
<accession>A0A4U5LT81</accession>
<keyword evidence="3 4" id="KW-0687">Ribonucleoprotein</keyword>
<dbReference type="PROSITE" id="PS00529">
    <property type="entry name" value="RIBOSOMAL_S24E"/>
    <property type="match status" value="1"/>
</dbReference>
<name>A0A4U5LT81_STECR</name>
<evidence type="ECO:0000313" key="8">
    <source>
        <dbReference type="Proteomes" id="UP000298663"/>
    </source>
</evidence>